<evidence type="ECO:0000313" key="1">
    <source>
        <dbReference type="EMBL" id="MCH93734.1"/>
    </source>
</evidence>
<reference evidence="1 2" key="1">
    <citation type="journal article" date="2018" name="Front. Plant Sci.">
        <title>Red Clover (Trifolium pratense) and Zigzag Clover (T. medium) - A Picture of Genomic Similarities and Differences.</title>
        <authorList>
            <person name="Dluhosova J."/>
            <person name="Istvanek J."/>
            <person name="Nedelnik J."/>
            <person name="Repkova J."/>
        </authorList>
    </citation>
    <scope>NUCLEOTIDE SEQUENCE [LARGE SCALE GENOMIC DNA]</scope>
    <source>
        <strain evidence="2">cv. 10/8</strain>
        <tissue evidence="1">Leaf</tissue>
    </source>
</reference>
<evidence type="ECO:0000313" key="2">
    <source>
        <dbReference type="Proteomes" id="UP000265520"/>
    </source>
</evidence>
<keyword evidence="2" id="KW-1185">Reference proteome</keyword>
<organism evidence="1 2">
    <name type="scientific">Trifolium medium</name>
    <dbReference type="NCBI Taxonomy" id="97028"/>
    <lineage>
        <taxon>Eukaryota</taxon>
        <taxon>Viridiplantae</taxon>
        <taxon>Streptophyta</taxon>
        <taxon>Embryophyta</taxon>
        <taxon>Tracheophyta</taxon>
        <taxon>Spermatophyta</taxon>
        <taxon>Magnoliopsida</taxon>
        <taxon>eudicotyledons</taxon>
        <taxon>Gunneridae</taxon>
        <taxon>Pentapetalae</taxon>
        <taxon>rosids</taxon>
        <taxon>fabids</taxon>
        <taxon>Fabales</taxon>
        <taxon>Fabaceae</taxon>
        <taxon>Papilionoideae</taxon>
        <taxon>50 kb inversion clade</taxon>
        <taxon>NPAAA clade</taxon>
        <taxon>Hologalegina</taxon>
        <taxon>IRL clade</taxon>
        <taxon>Trifolieae</taxon>
        <taxon>Trifolium</taxon>
    </lineage>
</organism>
<accession>A0A392N5G8</accession>
<dbReference type="Proteomes" id="UP000265520">
    <property type="component" value="Unassembled WGS sequence"/>
</dbReference>
<sequence>KERTVVVAVPLEQQLSFFINLSDFSIFNFDPGGPLSAAVYPTVRRRSQISKIFNGRGFHLPVFVTSLSDMRDFFSGSVTVVPFTAGPASTLPWVHWCDKYSVTNGGIDVFDPSGNAHRFRFPASISCNFYCASPLLVPWDRGKIGSCSFLFPVKDMFWTTILLPVRGAACGWPWVPWFRKHSITNGGFDVFDPGGNEYWYRSPAMIDGDNRHTLSLLWLPWDRGKFTVWNGAKLVIWALFVWITIEEPLSSIWFDFVIGLGPATYSNFSWSNF</sequence>
<comment type="caution">
    <text evidence="1">The sequence shown here is derived from an EMBL/GenBank/DDBJ whole genome shotgun (WGS) entry which is preliminary data.</text>
</comment>
<feature type="non-terminal residue" evidence="1">
    <location>
        <position position="1"/>
    </location>
</feature>
<name>A0A392N5G8_9FABA</name>
<protein>
    <submittedName>
        <fullName evidence="1">Uncharacterized protein</fullName>
    </submittedName>
</protein>
<dbReference type="EMBL" id="LXQA010025667">
    <property type="protein sequence ID" value="MCH93734.1"/>
    <property type="molecule type" value="Genomic_DNA"/>
</dbReference>
<proteinExistence type="predicted"/>
<dbReference type="AlphaFoldDB" id="A0A392N5G8"/>